<evidence type="ECO:0000259" key="2">
    <source>
        <dbReference type="Pfam" id="PF06722"/>
    </source>
</evidence>
<dbReference type="InterPro" id="IPR010610">
    <property type="entry name" value="EryCIII-like_C"/>
</dbReference>
<dbReference type="Pfam" id="PF06722">
    <property type="entry name" value="EryCIII-like_C"/>
    <property type="match status" value="1"/>
</dbReference>
<dbReference type="InterPro" id="IPR050426">
    <property type="entry name" value="Glycosyltransferase_28"/>
</dbReference>
<feature type="domain" description="Glycosyltransferase family 28 N-terminal" evidence="1">
    <location>
        <begin position="3"/>
        <end position="55"/>
    </location>
</feature>
<dbReference type="PANTHER" id="PTHR48050">
    <property type="entry name" value="STEROL 3-BETA-GLUCOSYLTRANSFERASE"/>
    <property type="match status" value="1"/>
</dbReference>
<dbReference type="Proteomes" id="UP000738431">
    <property type="component" value="Chromosome"/>
</dbReference>
<dbReference type="RefSeq" id="WP_221032481.1">
    <property type="nucleotide sequence ID" value="NZ_CP139781.1"/>
</dbReference>
<dbReference type="Pfam" id="PF03033">
    <property type="entry name" value="Glyco_transf_28"/>
    <property type="match status" value="1"/>
</dbReference>
<sequence>MRVILTSHGSTGDIYPVIALAVAMQRAGHSVRFATIPHYQADVEAAGIEFLPLCPDWEQADLSYWMGRLQKIRTPIYQLRELYVGAHKYIPEMIRRMDAAMPGTDLVVSSYLFPMNKGIADRHGVPFATLAFAPHVIPSPDYPPENLPSPAWLGRRTRRAWNRWLWQSANAIVDRVINRTVAPSLRAAGLPKVRNFFSKPADRVIVTLPDALFRRPDAQIDDRFRFTGYCRWQAPTDDALDAEVAAFTGGQPVPIVSFGSMVYEHAGAFMERFVRHWPSDRKIIVQRGWAQFPRLGDESHIKVIGKVSHDQLFRHASAIIHHGGAGTTASALHAGKPQIIVPHIGDQTFFGMEMERLGVGQRLGKTWWPENLHHALDKLLADPTRAERATEIATKLRAEDGPAQAIAELEAYVGTKGLQAVGAKR</sequence>
<dbReference type="PANTHER" id="PTHR48050:SF13">
    <property type="entry name" value="STEROL 3-BETA-GLUCOSYLTRANSFERASE UGT80A2"/>
    <property type="match status" value="1"/>
</dbReference>
<evidence type="ECO:0000259" key="1">
    <source>
        <dbReference type="Pfam" id="PF03033"/>
    </source>
</evidence>
<gene>
    <name evidence="3" type="ORF">K1X11_003050</name>
</gene>
<name>A0ABZ1CA63_9BACT</name>
<organism evidence="3 4">
    <name type="scientific">Actomonas aquatica</name>
    <dbReference type="NCBI Taxonomy" id="2866162"/>
    <lineage>
        <taxon>Bacteria</taxon>
        <taxon>Pseudomonadati</taxon>
        <taxon>Verrucomicrobiota</taxon>
        <taxon>Opitutia</taxon>
        <taxon>Opitutales</taxon>
        <taxon>Opitutaceae</taxon>
        <taxon>Actomonas</taxon>
    </lineage>
</organism>
<dbReference type="EMBL" id="CP139781">
    <property type="protein sequence ID" value="WRQ88366.1"/>
    <property type="molecule type" value="Genomic_DNA"/>
</dbReference>
<evidence type="ECO:0000313" key="4">
    <source>
        <dbReference type="Proteomes" id="UP000738431"/>
    </source>
</evidence>
<evidence type="ECO:0000313" key="3">
    <source>
        <dbReference type="EMBL" id="WRQ88366.1"/>
    </source>
</evidence>
<protein>
    <submittedName>
        <fullName evidence="3">Glycosyltransferase</fullName>
    </submittedName>
</protein>
<dbReference type="InterPro" id="IPR004276">
    <property type="entry name" value="GlycoTrans_28_N"/>
</dbReference>
<reference evidence="3 4" key="2">
    <citation type="submission" date="2023-12" db="EMBL/GenBank/DDBJ databases">
        <title>Description of an unclassified Opitutus bacterium of Verrucomicrobiota.</title>
        <authorList>
            <person name="Zhang D.-F."/>
        </authorList>
    </citation>
    <scope>NUCLEOTIDE SEQUENCE [LARGE SCALE GENOMIC DNA]</scope>
    <source>
        <strain evidence="3 4">WL0086</strain>
    </source>
</reference>
<feature type="domain" description="Erythromycin biosynthesis protein CIII-like C-terminal" evidence="2">
    <location>
        <begin position="300"/>
        <end position="411"/>
    </location>
</feature>
<dbReference type="SUPFAM" id="SSF53756">
    <property type="entry name" value="UDP-Glycosyltransferase/glycogen phosphorylase"/>
    <property type="match status" value="1"/>
</dbReference>
<keyword evidence="4" id="KW-1185">Reference proteome</keyword>
<dbReference type="CDD" id="cd03784">
    <property type="entry name" value="GT1_Gtf-like"/>
    <property type="match status" value="1"/>
</dbReference>
<proteinExistence type="predicted"/>
<dbReference type="Gene3D" id="3.40.50.2000">
    <property type="entry name" value="Glycogen Phosphorylase B"/>
    <property type="match status" value="2"/>
</dbReference>
<reference evidence="3 4" key="1">
    <citation type="submission" date="2021-08" db="EMBL/GenBank/DDBJ databases">
        <authorList>
            <person name="Zhang D."/>
            <person name="Zhang A."/>
            <person name="Wang L."/>
        </authorList>
    </citation>
    <scope>NUCLEOTIDE SEQUENCE [LARGE SCALE GENOMIC DNA]</scope>
    <source>
        <strain evidence="3 4">WL0086</strain>
    </source>
</reference>
<dbReference type="InterPro" id="IPR002213">
    <property type="entry name" value="UDP_glucos_trans"/>
</dbReference>
<accession>A0ABZ1CA63</accession>